<keyword evidence="3" id="KW-1185">Reference proteome</keyword>
<sequence>MRSFLLKTRRRPKGTEVPRGRDKHRKAGRAGGGDNGVADQEQGSKRGASDHPRKRNGREKDGYKPEACEKGLPDGEPKARTKGEKPDNKHGRLFIEAELDRLERGEYGTAAVELEKYDKEQDERLFPLDEVELIRRMKENADGHKDLSIEELSKGLEIPAEVLERIKAVATGALSTPEYSLDWYGERLATVDEAKRANRNFKGSEESRASSSVTSNTRRVQHHDRVYVNCYSS</sequence>
<feature type="region of interest" description="Disordered" evidence="1">
    <location>
        <begin position="1"/>
        <end position="92"/>
    </location>
</feature>
<feature type="region of interest" description="Disordered" evidence="1">
    <location>
        <begin position="198"/>
        <end position="221"/>
    </location>
</feature>
<feature type="compositionally biased region" description="Basic and acidic residues" evidence="1">
    <location>
        <begin position="42"/>
        <end position="51"/>
    </location>
</feature>
<evidence type="ECO:0000256" key="1">
    <source>
        <dbReference type="SAM" id="MobiDB-lite"/>
    </source>
</evidence>
<gene>
    <name evidence="2" type="ORF">JG688_00004237</name>
</gene>
<dbReference type="EMBL" id="JAENGY010000147">
    <property type="protein sequence ID" value="KAG6971925.1"/>
    <property type="molecule type" value="Genomic_DNA"/>
</dbReference>
<feature type="compositionally biased region" description="Low complexity" evidence="1">
    <location>
        <begin position="209"/>
        <end position="218"/>
    </location>
</feature>
<evidence type="ECO:0000313" key="3">
    <source>
        <dbReference type="Proteomes" id="UP000709295"/>
    </source>
</evidence>
<proteinExistence type="predicted"/>
<evidence type="ECO:0000313" key="2">
    <source>
        <dbReference type="EMBL" id="KAG6971925.1"/>
    </source>
</evidence>
<organism evidence="2 3">
    <name type="scientific">Phytophthora aleatoria</name>
    <dbReference type="NCBI Taxonomy" id="2496075"/>
    <lineage>
        <taxon>Eukaryota</taxon>
        <taxon>Sar</taxon>
        <taxon>Stramenopiles</taxon>
        <taxon>Oomycota</taxon>
        <taxon>Peronosporomycetes</taxon>
        <taxon>Peronosporales</taxon>
        <taxon>Peronosporaceae</taxon>
        <taxon>Phytophthora</taxon>
    </lineage>
</organism>
<feature type="compositionally biased region" description="Basic and acidic residues" evidence="1">
    <location>
        <begin position="58"/>
        <end position="92"/>
    </location>
</feature>
<reference evidence="2" key="1">
    <citation type="submission" date="2021-01" db="EMBL/GenBank/DDBJ databases">
        <title>Phytophthora aleatoria, a newly-described species from Pinus radiata is distinct from Phytophthora cactorum isolates based on comparative genomics.</title>
        <authorList>
            <person name="Mcdougal R."/>
            <person name="Panda P."/>
            <person name="Williams N."/>
            <person name="Studholme D.J."/>
        </authorList>
    </citation>
    <scope>NUCLEOTIDE SEQUENCE</scope>
    <source>
        <strain evidence="2">NZFS 4037</strain>
    </source>
</reference>
<name>A0A8J5IXA1_9STRA</name>
<comment type="caution">
    <text evidence="2">The sequence shown here is derived from an EMBL/GenBank/DDBJ whole genome shotgun (WGS) entry which is preliminary data.</text>
</comment>
<protein>
    <submittedName>
        <fullName evidence="2">Uncharacterized protein</fullName>
    </submittedName>
</protein>
<dbReference type="Proteomes" id="UP000709295">
    <property type="component" value="Unassembled WGS sequence"/>
</dbReference>
<dbReference type="AlphaFoldDB" id="A0A8J5IXA1"/>
<feature type="compositionally biased region" description="Basic and acidic residues" evidence="1">
    <location>
        <begin position="198"/>
        <end position="208"/>
    </location>
</feature>
<accession>A0A8J5IXA1</accession>